<sequence>MTTYTLYRLSDRQAKKELARQRRYMQRQRAELADTRNPGTLRRYMEFTRLAIICAKRGYMLCCSD</sequence>
<evidence type="ECO:0000313" key="1">
    <source>
        <dbReference type="EMBL" id="DAF49628.1"/>
    </source>
</evidence>
<proteinExistence type="predicted"/>
<organism evidence="1">
    <name type="scientific">Myoviridae sp. ctuev19</name>
    <dbReference type="NCBI Taxonomy" id="2827716"/>
    <lineage>
        <taxon>Viruses</taxon>
        <taxon>Duplodnaviria</taxon>
        <taxon>Heunggongvirae</taxon>
        <taxon>Uroviricota</taxon>
        <taxon>Caudoviricetes</taxon>
    </lineage>
</organism>
<protein>
    <submittedName>
        <fullName evidence="1">Uncharacterized protein</fullName>
    </submittedName>
</protein>
<reference evidence="1" key="1">
    <citation type="journal article" date="2021" name="Proc. Natl. Acad. Sci. U.S.A.">
        <title>A Catalog of Tens of Thousands of Viruses from Human Metagenomes Reveals Hidden Associations with Chronic Diseases.</title>
        <authorList>
            <person name="Tisza M.J."/>
            <person name="Buck C.B."/>
        </authorList>
    </citation>
    <scope>NUCLEOTIDE SEQUENCE</scope>
    <source>
        <strain evidence="1">Ctuev19</strain>
    </source>
</reference>
<dbReference type="EMBL" id="BK032585">
    <property type="protein sequence ID" value="DAF49628.1"/>
    <property type="molecule type" value="Genomic_DNA"/>
</dbReference>
<accession>A0A8S5SEW9</accession>
<name>A0A8S5SEW9_9CAUD</name>